<keyword evidence="2" id="KW-1185">Reference proteome</keyword>
<reference evidence="1" key="1">
    <citation type="journal article" date="2016" name="Front. Microbiol.">
        <title>Genome Sequence of the Piezophilic, Mesophilic Sulfate-Reducing Bacterium Desulfovibrio indicus J2T.</title>
        <authorList>
            <person name="Cao J."/>
            <person name="Maignien L."/>
            <person name="Shao Z."/>
            <person name="Alain K."/>
            <person name="Jebbar M."/>
        </authorList>
    </citation>
    <scope>NUCLEOTIDE SEQUENCE</scope>
    <source>
        <strain evidence="1">DSM 16372</strain>
    </source>
</reference>
<dbReference type="Proteomes" id="UP001055247">
    <property type="component" value="Unassembled WGS sequence"/>
</dbReference>
<accession>A0AAV4ZIN7</accession>
<name>A0AAV4ZIN7_9HYPH</name>
<evidence type="ECO:0000313" key="2">
    <source>
        <dbReference type="Proteomes" id="UP001055247"/>
    </source>
</evidence>
<sequence length="82" mass="9286">MAEPVQTPEEIRGEIVARIAKIDRHLATGLTESREEDEQAKWDLGQMRRERAELQAKVDVMDGAVPRANRVRSIRVVASKGY</sequence>
<gene>
    <name evidence="1" type="ORF">BHAOGJBA_1706</name>
</gene>
<dbReference type="AlphaFoldDB" id="A0AAV4ZIN7"/>
<proteinExistence type="predicted"/>
<evidence type="ECO:0000313" key="1">
    <source>
        <dbReference type="EMBL" id="GJD88193.1"/>
    </source>
</evidence>
<comment type="caution">
    <text evidence="1">The sequence shown here is derived from an EMBL/GenBank/DDBJ whole genome shotgun (WGS) entry which is preliminary data.</text>
</comment>
<protein>
    <submittedName>
        <fullName evidence="1">Uncharacterized protein</fullName>
    </submittedName>
</protein>
<organism evidence="1 2">
    <name type="scientific">Methylobacterium hispanicum</name>
    <dbReference type="NCBI Taxonomy" id="270350"/>
    <lineage>
        <taxon>Bacteria</taxon>
        <taxon>Pseudomonadati</taxon>
        <taxon>Pseudomonadota</taxon>
        <taxon>Alphaproteobacteria</taxon>
        <taxon>Hyphomicrobiales</taxon>
        <taxon>Methylobacteriaceae</taxon>
        <taxon>Methylobacterium</taxon>
    </lineage>
</organism>
<dbReference type="EMBL" id="BPQO01000006">
    <property type="protein sequence ID" value="GJD88193.1"/>
    <property type="molecule type" value="Genomic_DNA"/>
</dbReference>
<dbReference type="RefSeq" id="WP_066919554.1">
    <property type="nucleotide sequence ID" value="NZ_BPQO01000006.1"/>
</dbReference>
<reference evidence="1" key="2">
    <citation type="submission" date="2021-08" db="EMBL/GenBank/DDBJ databases">
        <authorList>
            <person name="Tani A."/>
            <person name="Ola A."/>
            <person name="Ogura Y."/>
            <person name="Katsura K."/>
            <person name="Hayashi T."/>
        </authorList>
    </citation>
    <scope>NUCLEOTIDE SEQUENCE</scope>
    <source>
        <strain evidence="1">DSM 16372</strain>
    </source>
</reference>